<accession>A0A922NFK2</accession>
<feature type="compositionally biased region" description="Low complexity" evidence="1">
    <location>
        <begin position="429"/>
        <end position="441"/>
    </location>
</feature>
<dbReference type="AlphaFoldDB" id="A0A922NFK2"/>
<feature type="compositionally biased region" description="Basic residues" evidence="1">
    <location>
        <begin position="368"/>
        <end position="377"/>
    </location>
</feature>
<feature type="region of interest" description="Disordered" evidence="1">
    <location>
        <begin position="1"/>
        <end position="31"/>
    </location>
</feature>
<feature type="region of interest" description="Disordered" evidence="1">
    <location>
        <begin position="603"/>
        <end position="627"/>
    </location>
</feature>
<name>A0A922NFK2_9PLEO</name>
<evidence type="ECO:0000313" key="2">
    <source>
        <dbReference type="EMBL" id="KAI1513181.1"/>
    </source>
</evidence>
<feature type="compositionally biased region" description="Low complexity" evidence="1">
    <location>
        <begin position="152"/>
        <end position="166"/>
    </location>
</feature>
<evidence type="ECO:0000313" key="3">
    <source>
        <dbReference type="Proteomes" id="UP000249757"/>
    </source>
</evidence>
<reference evidence="3" key="1">
    <citation type="journal article" date="2022" name="Microb. Genom.">
        <title>A global pangenome for the wheat fungal pathogen Pyrenophora tritici-repentis and prediction of effector protein structural homology.</title>
        <authorList>
            <person name="Moolhuijzen P.M."/>
            <person name="See P.T."/>
            <person name="Shi G."/>
            <person name="Powell H.R."/>
            <person name="Cockram J."/>
            <person name="Jorgensen L.N."/>
            <person name="Benslimane H."/>
            <person name="Strelkov S.E."/>
            <person name="Turner J."/>
            <person name="Liu Z."/>
            <person name="Moffat C.S."/>
        </authorList>
    </citation>
    <scope>NUCLEOTIDE SEQUENCE [LARGE SCALE GENOMIC DNA]</scope>
</reference>
<comment type="caution">
    <text evidence="2">The sequence shown here is derived from an EMBL/GenBank/DDBJ whole genome shotgun (WGS) entry which is preliminary data.</text>
</comment>
<keyword evidence="3" id="KW-1185">Reference proteome</keyword>
<organism evidence="2 3">
    <name type="scientific">Pyrenophora tritici-repentis</name>
    <dbReference type="NCBI Taxonomy" id="45151"/>
    <lineage>
        <taxon>Eukaryota</taxon>
        <taxon>Fungi</taxon>
        <taxon>Dikarya</taxon>
        <taxon>Ascomycota</taxon>
        <taxon>Pezizomycotina</taxon>
        <taxon>Dothideomycetes</taxon>
        <taxon>Pleosporomycetidae</taxon>
        <taxon>Pleosporales</taxon>
        <taxon>Pleosporineae</taxon>
        <taxon>Pleosporaceae</taxon>
        <taxon>Pyrenophora</taxon>
    </lineage>
</organism>
<feature type="region of interest" description="Disordered" evidence="1">
    <location>
        <begin position="339"/>
        <end position="442"/>
    </location>
</feature>
<feature type="compositionally biased region" description="Polar residues" evidence="1">
    <location>
        <begin position="408"/>
        <end position="420"/>
    </location>
</feature>
<feature type="compositionally biased region" description="Low complexity" evidence="1">
    <location>
        <begin position="603"/>
        <end position="614"/>
    </location>
</feature>
<dbReference type="Proteomes" id="UP000249757">
    <property type="component" value="Unassembled WGS sequence"/>
</dbReference>
<feature type="region of interest" description="Disordered" evidence="1">
    <location>
        <begin position="68"/>
        <end position="102"/>
    </location>
</feature>
<feature type="compositionally biased region" description="Basic and acidic residues" evidence="1">
    <location>
        <begin position="82"/>
        <end position="93"/>
    </location>
</feature>
<gene>
    <name evidence="2" type="ORF">Ptr86124_008201</name>
</gene>
<protein>
    <submittedName>
        <fullName evidence="2">Uncharacterized protein</fullName>
    </submittedName>
</protein>
<feature type="region of interest" description="Disordered" evidence="1">
    <location>
        <begin position="152"/>
        <end position="171"/>
    </location>
</feature>
<feature type="compositionally biased region" description="Polar residues" evidence="1">
    <location>
        <begin position="348"/>
        <end position="359"/>
    </location>
</feature>
<dbReference type="EMBL" id="NRDI02000010">
    <property type="protein sequence ID" value="KAI1513181.1"/>
    <property type="molecule type" value="Genomic_DNA"/>
</dbReference>
<proteinExistence type="predicted"/>
<evidence type="ECO:0000256" key="1">
    <source>
        <dbReference type="SAM" id="MobiDB-lite"/>
    </source>
</evidence>
<sequence>MKKSPGQPEASLRQSESEPGGSFPERHLYKPAVTKDSHGYFREALSGAGDPEGLRGLYNTYSQQYGHANNFGHPHNPTIGLEEQRPNSYDPHHSAQSPQFDFPSNNTILRGIKNDVEHTSFPCQDHEFRSAEPSQIYMTHRGSFSIEAPLSASMSSFPQPSSRHSSAPPQAAGHYGPFLGRFKDSADAKLHRRTRMRFGRMPWRDPKEDPTIADIELHRTKHVERIYNAMICGEFTRDNAKSTALKRWVHEPHYQSDLVEAYAHKLFDCLLEQVKEGFRGWHQNDYVNDERKGEDDDKDIDCAGRLDNIITALQQEKSICENVMSSAWQIRMFVNAPKAYSKRKDQNRVGNSKRPNARSSEVPDHNPRAAKRPRVKQTRTQPSAEMPLPRNTPPQRPYEPSGLPYFTTPATQRSIQSPPTSAFRAPQAPSMLPSSRPSVSSLGQGQLNLMSPPGLSLQAILRTPQLRAQTQSIMRVPSLPPVEQFPFSPSTVPYSNFPASPTPGDVKPAHPDQNFNSWPHTTAVGDFPYGIYPNMNPVESSQFPAIEDWQHGVFDFPTSITPENANLFAHHPEMGVSLCDVEGLPSNPEDDVALDRQFQIFWEQQQQQRDVQQQPRTKPSPKSPHQR</sequence>